<dbReference type="eggNOG" id="COG1246">
    <property type="taxonomic scope" value="Bacteria"/>
</dbReference>
<comment type="caution">
    <text evidence="2">The sequence shown here is derived from an EMBL/GenBank/DDBJ whole genome shotgun (WGS) entry which is preliminary data.</text>
</comment>
<evidence type="ECO:0000259" key="1">
    <source>
        <dbReference type="PROSITE" id="PS51186"/>
    </source>
</evidence>
<evidence type="ECO:0000313" key="2">
    <source>
        <dbReference type="EMBL" id="EFY07779.1"/>
    </source>
</evidence>
<dbReference type="InterPro" id="IPR016181">
    <property type="entry name" value="Acyl_CoA_acyltransferase"/>
</dbReference>
<protein>
    <submittedName>
        <fullName evidence="2">Acetyltransferase, GNAT family</fullName>
    </submittedName>
</protein>
<organism evidence="2 3">
    <name type="scientific">Succinatimonas hippei (strain DSM 22608 / JCM 16073 / KCTC 15190 / YIT 12066)</name>
    <dbReference type="NCBI Taxonomy" id="762983"/>
    <lineage>
        <taxon>Bacteria</taxon>
        <taxon>Pseudomonadati</taxon>
        <taxon>Pseudomonadota</taxon>
        <taxon>Gammaproteobacteria</taxon>
        <taxon>Aeromonadales</taxon>
        <taxon>Succinivibrionaceae</taxon>
        <taxon>Succinatimonas</taxon>
    </lineage>
</organism>
<name>E8LI47_SUCHY</name>
<dbReference type="PROSITE" id="PS51186">
    <property type="entry name" value="GNAT"/>
    <property type="match status" value="1"/>
</dbReference>
<dbReference type="Gene3D" id="3.40.630.30">
    <property type="match status" value="1"/>
</dbReference>
<dbReference type="Pfam" id="PF00583">
    <property type="entry name" value="Acetyltransf_1"/>
    <property type="match status" value="1"/>
</dbReference>
<evidence type="ECO:0000313" key="3">
    <source>
        <dbReference type="Proteomes" id="UP000018458"/>
    </source>
</evidence>
<dbReference type="EMBL" id="AEVO01000015">
    <property type="protein sequence ID" value="EFY07779.1"/>
    <property type="molecule type" value="Genomic_DNA"/>
</dbReference>
<dbReference type="CDD" id="cd04301">
    <property type="entry name" value="NAT_SF"/>
    <property type="match status" value="1"/>
</dbReference>
<gene>
    <name evidence="2" type="ORF">HMPREF9444_00362</name>
</gene>
<accession>E8LI47</accession>
<dbReference type="Proteomes" id="UP000018458">
    <property type="component" value="Unassembled WGS sequence"/>
</dbReference>
<keyword evidence="3" id="KW-1185">Reference proteome</keyword>
<keyword evidence="2" id="KW-0808">Transferase</keyword>
<dbReference type="GO" id="GO:0016747">
    <property type="term" value="F:acyltransferase activity, transferring groups other than amino-acyl groups"/>
    <property type="evidence" value="ECO:0007669"/>
    <property type="project" value="InterPro"/>
</dbReference>
<dbReference type="InterPro" id="IPR000182">
    <property type="entry name" value="GNAT_dom"/>
</dbReference>
<dbReference type="HOGENOM" id="CLU_078717_1_0_6"/>
<dbReference type="AlphaFoldDB" id="E8LI47"/>
<dbReference type="STRING" id="762983.HMPREF9444_00362"/>
<sequence>MAQILKFNYSLLPEVCALLHRIWFEYGDPKKQFFNKLLAVHYFLYCLKRSSTAYCITDSNAVAGFLLLKQKSKKPRFFISKFVFKVLGGFLSLFAQCREGLKVHDLYAYNYAKLQQDYPTDKYDAEIVLLIIDPKLQGKGLGKKLIDFAIKKVRKEGAQNVFLLTDTSCNYKFYDLLMFKQVAKRKGGYLYEGQESPEYFFVYEKNL</sequence>
<proteinExistence type="predicted"/>
<dbReference type="SUPFAM" id="SSF55729">
    <property type="entry name" value="Acyl-CoA N-acyltransferases (Nat)"/>
    <property type="match status" value="1"/>
</dbReference>
<dbReference type="OrthoDB" id="6711752at2"/>
<reference evidence="2 3" key="1">
    <citation type="submission" date="2011-01" db="EMBL/GenBank/DDBJ databases">
        <authorList>
            <person name="Weinstock G."/>
            <person name="Sodergren E."/>
            <person name="Clifton S."/>
            <person name="Fulton L."/>
            <person name="Fulton B."/>
            <person name="Courtney L."/>
            <person name="Fronick C."/>
            <person name="Harrison M."/>
            <person name="Strong C."/>
            <person name="Farmer C."/>
            <person name="Delahaunty K."/>
            <person name="Markovic C."/>
            <person name="Hall O."/>
            <person name="Minx P."/>
            <person name="Tomlinson C."/>
            <person name="Mitreva M."/>
            <person name="Hou S."/>
            <person name="Chen J."/>
            <person name="Wollam A."/>
            <person name="Pepin K.H."/>
            <person name="Johnson M."/>
            <person name="Bhonagiri V."/>
            <person name="Zhang X."/>
            <person name="Suruliraj S."/>
            <person name="Warren W."/>
            <person name="Chinwalla A."/>
            <person name="Mardis E.R."/>
            <person name="Wilson R.K."/>
        </authorList>
    </citation>
    <scope>NUCLEOTIDE SEQUENCE [LARGE SCALE GENOMIC DNA]</scope>
    <source>
        <strain evidence="3">DSM 22608 / JCM 16073 / KCTC 15190 / YIT 12066</strain>
    </source>
</reference>
<feature type="domain" description="N-acetyltransferase" evidence="1">
    <location>
        <begin position="118"/>
        <end position="207"/>
    </location>
</feature>
<dbReference type="RefSeq" id="WP_009142585.1">
    <property type="nucleotide sequence ID" value="NZ_GL830953.1"/>
</dbReference>